<dbReference type="OrthoDB" id="5346581at2759"/>
<name>A0A2P5IDN5_DIAHE</name>
<proteinExistence type="predicted"/>
<dbReference type="Proteomes" id="UP000094444">
    <property type="component" value="Unassembled WGS sequence"/>
</dbReference>
<evidence type="ECO:0000313" key="1">
    <source>
        <dbReference type="EMBL" id="POS80607.1"/>
    </source>
</evidence>
<reference evidence="1" key="1">
    <citation type="submission" date="2017-09" db="EMBL/GenBank/DDBJ databases">
        <title>Polyketide synthases of a Diaporthe helianthi virulent isolate.</title>
        <authorList>
            <person name="Baroncelli R."/>
        </authorList>
    </citation>
    <scope>NUCLEOTIDE SEQUENCE [LARGE SCALE GENOMIC DNA]</scope>
    <source>
        <strain evidence="1">7/96</strain>
    </source>
</reference>
<accession>A0A2P5IDN5</accession>
<protein>
    <submittedName>
        <fullName evidence="1">Uncharacterized protein</fullName>
    </submittedName>
</protein>
<organism evidence="1 2">
    <name type="scientific">Diaporthe helianthi</name>
    <dbReference type="NCBI Taxonomy" id="158607"/>
    <lineage>
        <taxon>Eukaryota</taxon>
        <taxon>Fungi</taxon>
        <taxon>Dikarya</taxon>
        <taxon>Ascomycota</taxon>
        <taxon>Pezizomycotina</taxon>
        <taxon>Sordariomycetes</taxon>
        <taxon>Sordariomycetidae</taxon>
        <taxon>Diaporthales</taxon>
        <taxon>Diaporthaceae</taxon>
        <taxon>Diaporthe</taxon>
    </lineage>
</organism>
<sequence length="315" mass="35907">MTSFPKPRKQGPKASIEDILDVQHHSAAILAITNALSTSRAEMIMAQLVDGLPLCDTTVEGRAPPIHKDHPLRGHLELCEGVLDKTRAWLRALEVLEQFQATDPGSHHFNLRLVETTAVAIHEIAIWLFEAKPKSHDEDELRRVTLWQKTPTVVQAQDVPAGEPLPPPPPKPTLFYHYQYFYHESYPARLGDMAGYWAEDRIFGGVVLFDRGESDTECRAVYLHSGSRGETVRVWKLLDHQMEALLGFLKAESFSSSSRVQTSCPLPLSCERTSTLRVDEWDAMALKHIYRDPWERKVTEKKDYSTIRYNTFDYP</sequence>
<dbReference type="AlphaFoldDB" id="A0A2P5IDN5"/>
<keyword evidence="2" id="KW-1185">Reference proteome</keyword>
<dbReference type="InParanoid" id="A0A2P5IDN5"/>
<comment type="caution">
    <text evidence="1">The sequence shown here is derived from an EMBL/GenBank/DDBJ whole genome shotgun (WGS) entry which is preliminary data.</text>
</comment>
<evidence type="ECO:0000313" key="2">
    <source>
        <dbReference type="Proteomes" id="UP000094444"/>
    </source>
</evidence>
<dbReference type="EMBL" id="MAVT02000041">
    <property type="protein sequence ID" value="POS80607.1"/>
    <property type="molecule type" value="Genomic_DNA"/>
</dbReference>
<gene>
    <name evidence="1" type="ORF">DHEL01_v200989</name>
</gene>